<dbReference type="InterPro" id="IPR003593">
    <property type="entry name" value="AAA+_ATPase"/>
</dbReference>
<organism evidence="5 6">
    <name type="scientific">Sphaerochaeta halotolerans</name>
    <dbReference type="NCBI Taxonomy" id="2293840"/>
    <lineage>
        <taxon>Bacteria</taxon>
        <taxon>Pseudomonadati</taxon>
        <taxon>Spirochaetota</taxon>
        <taxon>Spirochaetia</taxon>
        <taxon>Spirochaetales</taxon>
        <taxon>Sphaerochaetaceae</taxon>
        <taxon>Sphaerochaeta</taxon>
    </lineage>
</organism>
<reference evidence="5 6" key="2">
    <citation type="submission" date="2018-09" db="EMBL/GenBank/DDBJ databases">
        <title>Genome of Sphaerochaeta halotolerans strain 4-11.</title>
        <authorList>
            <person name="Nazina T.N."/>
            <person name="Sokolova D.S."/>
        </authorList>
    </citation>
    <scope>NUCLEOTIDE SEQUENCE [LARGE SCALE GENOMIC DNA]</scope>
    <source>
        <strain evidence="5 6">4-11</strain>
    </source>
</reference>
<dbReference type="EMBL" id="QUWK01000018">
    <property type="protein sequence ID" value="RFU93808.1"/>
    <property type="molecule type" value="Genomic_DNA"/>
</dbReference>
<keyword evidence="3 5" id="KW-0067">ATP-binding</keyword>
<evidence type="ECO:0000256" key="1">
    <source>
        <dbReference type="ARBA" id="ARBA00022448"/>
    </source>
</evidence>
<comment type="caution">
    <text evidence="5">The sequence shown here is derived from an EMBL/GenBank/DDBJ whole genome shotgun (WGS) entry which is preliminary data.</text>
</comment>
<evidence type="ECO:0000256" key="2">
    <source>
        <dbReference type="ARBA" id="ARBA00022741"/>
    </source>
</evidence>
<keyword evidence="2" id="KW-0547">Nucleotide-binding</keyword>
<proteinExistence type="predicted"/>
<dbReference type="Pfam" id="PF00005">
    <property type="entry name" value="ABC_tran"/>
    <property type="match status" value="1"/>
</dbReference>
<dbReference type="Proteomes" id="UP000264002">
    <property type="component" value="Unassembled WGS sequence"/>
</dbReference>
<dbReference type="PROSITE" id="PS00211">
    <property type="entry name" value="ABC_TRANSPORTER_1"/>
    <property type="match status" value="1"/>
</dbReference>
<dbReference type="FunFam" id="3.40.50.300:FF:000016">
    <property type="entry name" value="Oligopeptide ABC transporter ATP-binding component"/>
    <property type="match status" value="1"/>
</dbReference>
<reference evidence="6" key="1">
    <citation type="submission" date="2018-08" db="EMBL/GenBank/DDBJ databases">
        <authorList>
            <person name="Grouzdev D.S."/>
            <person name="Krutkina M.S."/>
        </authorList>
    </citation>
    <scope>NUCLEOTIDE SEQUENCE [LARGE SCALE GENOMIC DNA]</scope>
    <source>
        <strain evidence="6">4-11</strain>
    </source>
</reference>
<dbReference type="SMART" id="SM00382">
    <property type="entry name" value="AAA"/>
    <property type="match status" value="1"/>
</dbReference>
<dbReference type="InterPro" id="IPR027417">
    <property type="entry name" value="P-loop_NTPase"/>
</dbReference>
<protein>
    <submittedName>
        <fullName evidence="5">ATP-binding cassette domain-containing protein</fullName>
    </submittedName>
</protein>
<keyword evidence="1" id="KW-0813">Transport</keyword>
<dbReference type="AlphaFoldDB" id="A0A372MEJ2"/>
<name>A0A372MEJ2_9SPIR</name>
<feature type="domain" description="ABC transporter" evidence="4">
    <location>
        <begin position="19"/>
        <end position="264"/>
    </location>
</feature>
<dbReference type="Pfam" id="PF08352">
    <property type="entry name" value="oligo_HPY"/>
    <property type="match status" value="1"/>
</dbReference>
<dbReference type="InterPro" id="IPR013563">
    <property type="entry name" value="Oligopep_ABC_C"/>
</dbReference>
<evidence type="ECO:0000313" key="6">
    <source>
        <dbReference type="Proteomes" id="UP000264002"/>
    </source>
</evidence>
<dbReference type="GO" id="GO:0016887">
    <property type="term" value="F:ATP hydrolysis activity"/>
    <property type="evidence" value="ECO:0007669"/>
    <property type="project" value="InterPro"/>
</dbReference>
<evidence type="ECO:0000259" key="4">
    <source>
        <dbReference type="PROSITE" id="PS50893"/>
    </source>
</evidence>
<accession>A0A372MEJ2</accession>
<dbReference type="InterPro" id="IPR003439">
    <property type="entry name" value="ABC_transporter-like_ATP-bd"/>
</dbReference>
<dbReference type="Gene3D" id="3.40.50.300">
    <property type="entry name" value="P-loop containing nucleotide triphosphate hydrolases"/>
    <property type="match status" value="1"/>
</dbReference>
<dbReference type="PROSITE" id="PS50893">
    <property type="entry name" value="ABC_TRANSPORTER_2"/>
    <property type="match status" value="1"/>
</dbReference>
<dbReference type="GO" id="GO:0055085">
    <property type="term" value="P:transmembrane transport"/>
    <property type="evidence" value="ECO:0007669"/>
    <property type="project" value="UniProtKB-ARBA"/>
</dbReference>
<dbReference type="InterPro" id="IPR050319">
    <property type="entry name" value="ABC_transp_ATP-bind"/>
</dbReference>
<dbReference type="SUPFAM" id="SSF52540">
    <property type="entry name" value="P-loop containing nucleoside triphosphate hydrolases"/>
    <property type="match status" value="1"/>
</dbReference>
<dbReference type="CDD" id="cd03257">
    <property type="entry name" value="ABC_NikE_OppD_transporters"/>
    <property type="match status" value="1"/>
</dbReference>
<dbReference type="RefSeq" id="WP_117331427.1">
    <property type="nucleotide sequence ID" value="NZ_QUWK01000018.1"/>
</dbReference>
<dbReference type="PANTHER" id="PTHR43776">
    <property type="entry name" value="TRANSPORT ATP-BINDING PROTEIN"/>
    <property type="match status" value="1"/>
</dbReference>
<sequence length="337" mass="37342">MAERETLLEVRDLKVHFPLEKGILFKRKVGAVRAVDGISFTVQQGEALGLVGESGCGKSTTILAISRLERITGGEVLFSGVDLASLSESDLTRERQNFQIIFQDPYSSLDPRMRAIDIVAEPMSIFVKKGLLSLSEEEIKEKALSLLERCGLSSIYANRYPHEFSGGQRQRIGIARALSLGPKLILADEPVSALDVSIQSQILNLLKDLQKEFDLTFLFIAHDLSVVEYFCDRIAVMYLGNIVEMASSKELNDNPLHPYTRALLSAVPVPDPIAAKKRKRIILKGDVPSPSAVRPGCPFYERCPKAMPRCKEVKPILTEQGKNHQVACLLYEESSDA</sequence>
<dbReference type="GO" id="GO:0005524">
    <property type="term" value="F:ATP binding"/>
    <property type="evidence" value="ECO:0007669"/>
    <property type="project" value="UniProtKB-KW"/>
</dbReference>
<dbReference type="InterPro" id="IPR017871">
    <property type="entry name" value="ABC_transporter-like_CS"/>
</dbReference>
<dbReference type="NCBIfam" id="TIGR01727">
    <property type="entry name" value="oligo_HPY"/>
    <property type="match status" value="1"/>
</dbReference>
<evidence type="ECO:0000313" key="5">
    <source>
        <dbReference type="EMBL" id="RFU93808.1"/>
    </source>
</evidence>
<gene>
    <name evidence="5" type="ORF">DYP60_12895</name>
</gene>
<evidence type="ECO:0000256" key="3">
    <source>
        <dbReference type="ARBA" id="ARBA00022840"/>
    </source>
</evidence>
<keyword evidence="6" id="KW-1185">Reference proteome</keyword>
<dbReference type="GO" id="GO:0015833">
    <property type="term" value="P:peptide transport"/>
    <property type="evidence" value="ECO:0007669"/>
    <property type="project" value="InterPro"/>
</dbReference>